<gene>
    <name evidence="1" type="ORF">TCAL_04855</name>
</gene>
<dbReference type="AlphaFoldDB" id="A0A553PT30"/>
<protein>
    <submittedName>
        <fullName evidence="1">Uncharacterized protein</fullName>
    </submittedName>
</protein>
<evidence type="ECO:0000313" key="1">
    <source>
        <dbReference type="EMBL" id="TRY80841.1"/>
    </source>
</evidence>
<dbReference type="Proteomes" id="UP000318571">
    <property type="component" value="Chromosome 12"/>
</dbReference>
<sequence length="748" mass="82898">MKCISLDAPGLDQIIPALYGGFEQMDKFVHYVVTIEELSLEACWIACIFTPYCHFIKVEGTECGLGSLEPKISANATMSDGDGFIYIRKDEVALMNISNYDKETSLSSTWSQFSFKSFKNVTSIQMCSVICALIDFGKPCMFFSLIGENCRLGAWEHVTGWNINPPVHTNVYLSQAYDSHLMFEVVETIPDWKNKIFLKREEVKSVTECELICVLSPRGCSLYSLDGSNCYLGDWNVDTSDVLLQTPSSALFGYEADQCDTNVIQEVAYTLNTRPVNATDIPFTLGHEVALRDQKACVNTGLPNTWNQTENRGQVTAFSHPILLTCGGLEFDDVRCYKLDVTAQERAWEPAAELPMTMEGFAMPVTEDGDIYLFGGCDKDGSNCNAKVYRYIKNATVGSWLEVVVTDQNLLEIKDMCVVEHAQTFYIMGGWSDTAIPSSNVYALDYANSMIKDELRLRGSVTQGYCGKKEAAGDKPVSIFHTGGTHEDGVPPMNIQFFEFDGNGSPSGTGTRMIRVITNKTYTGGVGTNSVLTYKTGLAYFLPLWINGTEQSGTSYNALFNVITNSKNRFDMPDIAYASGQAKLPTRLLWTCMPQTMDWILILNHDNTKGISQWFSKGQNLVGNPDDQLYSAMDQVDSFKSCTGDFHFRMVWPELGYYNEWWQSSGPLATSGVQDYRGIAVRFPEKFIGLQARSGPESQMIGGDPADGLWSALGATQPTNGDAMPGPKNNLGNGINVKYVQLFVLKDC</sequence>
<proteinExistence type="predicted"/>
<dbReference type="EMBL" id="VCGU01000001">
    <property type="protein sequence ID" value="TRY80841.1"/>
    <property type="molecule type" value="Genomic_DNA"/>
</dbReference>
<evidence type="ECO:0000313" key="2">
    <source>
        <dbReference type="Proteomes" id="UP000318571"/>
    </source>
</evidence>
<organism evidence="1 2">
    <name type="scientific">Tigriopus californicus</name>
    <name type="common">Marine copepod</name>
    <dbReference type="NCBI Taxonomy" id="6832"/>
    <lineage>
        <taxon>Eukaryota</taxon>
        <taxon>Metazoa</taxon>
        <taxon>Ecdysozoa</taxon>
        <taxon>Arthropoda</taxon>
        <taxon>Crustacea</taxon>
        <taxon>Multicrustacea</taxon>
        <taxon>Hexanauplia</taxon>
        <taxon>Copepoda</taxon>
        <taxon>Harpacticoida</taxon>
        <taxon>Harpacticidae</taxon>
        <taxon>Tigriopus</taxon>
    </lineage>
</organism>
<accession>A0A553PT30</accession>
<reference evidence="1 2" key="1">
    <citation type="journal article" date="2018" name="Nat. Ecol. Evol.">
        <title>Genomic signatures of mitonuclear coevolution across populations of Tigriopus californicus.</title>
        <authorList>
            <person name="Barreto F.S."/>
            <person name="Watson E.T."/>
            <person name="Lima T.G."/>
            <person name="Willett C.S."/>
            <person name="Edmands S."/>
            <person name="Li W."/>
            <person name="Burton R.S."/>
        </authorList>
    </citation>
    <scope>NUCLEOTIDE SEQUENCE [LARGE SCALE GENOMIC DNA]</scope>
    <source>
        <strain evidence="1 2">San Diego</strain>
    </source>
</reference>
<dbReference type="Gene3D" id="2.120.10.80">
    <property type="entry name" value="Kelch-type beta propeller"/>
    <property type="match status" value="1"/>
</dbReference>
<dbReference type="SUPFAM" id="SSF117281">
    <property type="entry name" value="Kelch motif"/>
    <property type="match status" value="1"/>
</dbReference>
<dbReference type="InterPro" id="IPR015915">
    <property type="entry name" value="Kelch-typ_b-propeller"/>
</dbReference>
<keyword evidence="2" id="KW-1185">Reference proteome</keyword>
<name>A0A553PT30_TIGCA</name>
<comment type="caution">
    <text evidence="1">The sequence shown here is derived from an EMBL/GenBank/DDBJ whole genome shotgun (WGS) entry which is preliminary data.</text>
</comment>